<reference evidence="2" key="2">
    <citation type="submission" date="2025-09" db="UniProtKB">
        <authorList>
            <consortium name="Ensembl"/>
        </authorList>
    </citation>
    <scope>IDENTIFICATION</scope>
</reference>
<dbReference type="Pfam" id="PF00078">
    <property type="entry name" value="RVT_1"/>
    <property type="match status" value="1"/>
</dbReference>
<keyword evidence="3" id="KW-1185">Reference proteome</keyword>
<protein>
    <recommendedName>
        <fullName evidence="1">Reverse transcriptase domain-containing protein</fullName>
    </recommendedName>
</protein>
<dbReference type="InterPro" id="IPR000477">
    <property type="entry name" value="RT_dom"/>
</dbReference>
<evidence type="ECO:0000313" key="2">
    <source>
        <dbReference type="Ensembl" id="ENSOSIP00000029900.1"/>
    </source>
</evidence>
<sequence>MQKLQNVGIDNPLLGWIKSFLTQRSLVVKIQNSSSNPYPITSGVIQGSVLGPLLFLLYVNDISDEFKHGNSFIYSNIQNDLNRLDNWCKKWCMCLNTSKCGIMFIGNKTLPGPFQLNNTSLKVIDSIKDLGITYNDHLSISSHVNSVTSKAINLEYKTQ</sequence>
<accession>A0A8C8DU65</accession>
<dbReference type="PANTHER" id="PTHR33332">
    <property type="entry name" value="REVERSE TRANSCRIPTASE DOMAIN-CONTAINING PROTEIN"/>
    <property type="match status" value="1"/>
</dbReference>
<dbReference type="GeneTree" id="ENSGT01150000286902"/>
<reference evidence="2" key="1">
    <citation type="submission" date="2025-08" db="UniProtKB">
        <authorList>
            <consortium name="Ensembl"/>
        </authorList>
    </citation>
    <scope>IDENTIFICATION</scope>
</reference>
<feature type="domain" description="Reverse transcriptase" evidence="1">
    <location>
        <begin position="2"/>
        <end position="117"/>
    </location>
</feature>
<organism evidence="2 3">
    <name type="scientific">Oryzias sinensis</name>
    <name type="common">Chinese medaka</name>
    <dbReference type="NCBI Taxonomy" id="183150"/>
    <lineage>
        <taxon>Eukaryota</taxon>
        <taxon>Metazoa</taxon>
        <taxon>Chordata</taxon>
        <taxon>Craniata</taxon>
        <taxon>Vertebrata</taxon>
        <taxon>Euteleostomi</taxon>
        <taxon>Actinopterygii</taxon>
        <taxon>Neopterygii</taxon>
        <taxon>Teleostei</taxon>
        <taxon>Neoteleostei</taxon>
        <taxon>Acanthomorphata</taxon>
        <taxon>Ovalentaria</taxon>
        <taxon>Atherinomorphae</taxon>
        <taxon>Beloniformes</taxon>
        <taxon>Adrianichthyidae</taxon>
        <taxon>Oryziinae</taxon>
        <taxon>Oryzias</taxon>
    </lineage>
</organism>
<dbReference type="PRINTS" id="PR01345">
    <property type="entry name" value="CERVTRCPTASE"/>
</dbReference>
<dbReference type="Ensembl" id="ENSOSIT00000031512.1">
    <property type="protein sequence ID" value="ENSOSIP00000029900.1"/>
    <property type="gene ID" value="ENSOSIG00000015456.1"/>
</dbReference>
<name>A0A8C8DU65_9TELE</name>
<dbReference type="Proteomes" id="UP000694383">
    <property type="component" value="Unplaced"/>
</dbReference>
<proteinExistence type="predicted"/>
<dbReference type="AlphaFoldDB" id="A0A8C8DU65"/>
<evidence type="ECO:0000313" key="3">
    <source>
        <dbReference type="Proteomes" id="UP000694383"/>
    </source>
</evidence>
<evidence type="ECO:0000259" key="1">
    <source>
        <dbReference type="Pfam" id="PF00078"/>
    </source>
</evidence>